<evidence type="ECO:0000256" key="1">
    <source>
        <dbReference type="ARBA" id="ARBA00023117"/>
    </source>
</evidence>
<dbReference type="RefSeq" id="XP_014146079.1">
    <property type="nucleotide sequence ID" value="XM_014290604.1"/>
</dbReference>
<dbReference type="SUPFAM" id="SSF47370">
    <property type="entry name" value="Bromodomain"/>
    <property type="match status" value="1"/>
</dbReference>
<feature type="region of interest" description="Disordered" evidence="3">
    <location>
        <begin position="67"/>
        <end position="121"/>
    </location>
</feature>
<dbReference type="Pfam" id="PF00439">
    <property type="entry name" value="Bromodomain"/>
    <property type="match status" value="1"/>
</dbReference>
<evidence type="ECO:0000313" key="5">
    <source>
        <dbReference type="EMBL" id="KNC72177.1"/>
    </source>
</evidence>
<dbReference type="InterPro" id="IPR001487">
    <property type="entry name" value="Bromodomain"/>
</dbReference>
<keyword evidence="6" id="KW-1185">Reference proteome</keyword>
<keyword evidence="1 2" id="KW-0103">Bromodomain</keyword>
<dbReference type="EMBL" id="KQ247455">
    <property type="protein sequence ID" value="KNC72177.1"/>
    <property type="molecule type" value="Genomic_DNA"/>
</dbReference>
<dbReference type="AlphaFoldDB" id="A0A0L0F613"/>
<dbReference type="InterPro" id="IPR051831">
    <property type="entry name" value="Bromodomain_contain_prot"/>
</dbReference>
<feature type="compositionally biased region" description="Basic and acidic residues" evidence="3">
    <location>
        <begin position="112"/>
        <end position="121"/>
    </location>
</feature>
<evidence type="ECO:0000259" key="4">
    <source>
        <dbReference type="PROSITE" id="PS50014"/>
    </source>
</evidence>
<dbReference type="PANTHER" id="PTHR22881:SF27">
    <property type="entry name" value="BROMODOMAIN CONTAINING 7_9"/>
    <property type="match status" value="1"/>
</dbReference>
<dbReference type="GeneID" id="25915775"/>
<dbReference type="OrthoDB" id="21449at2759"/>
<evidence type="ECO:0000256" key="2">
    <source>
        <dbReference type="PROSITE-ProRule" id="PRU00035"/>
    </source>
</evidence>
<organism evidence="5 6">
    <name type="scientific">Sphaeroforma arctica JP610</name>
    <dbReference type="NCBI Taxonomy" id="667725"/>
    <lineage>
        <taxon>Eukaryota</taxon>
        <taxon>Ichthyosporea</taxon>
        <taxon>Ichthyophonida</taxon>
        <taxon>Sphaeroforma</taxon>
    </lineage>
</organism>
<reference evidence="5 6" key="1">
    <citation type="submission" date="2011-02" db="EMBL/GenBank/DDBJ databases">
        <title>The Genome Sequence of Sphaeroforma arctica JP610.</title>
        <authorList>
            <consortium name="The Broad Institute Genome Sequencing Platform"/>
            <person name="Russ C."/>
            <person name="Cuomo C."/>
            <person name="Young S.K."/>
            <person name="Zeng Q."/>
            <person name="Gargeya S."/>
            <person name="Alvarado L."/>
            <person name="Berlin A."/>
            <person name="Chapman S.B."/>
            <person name="Chen Z."/>
            <person name="Freedman E."/>
            <person name="Gellesch M."/>
            <person name="Goldberg J."/>
            <person name="Griggs A."/>
            <person name="Gujja S."/>
            <person name="Heilman E."/>
            <person name="Heiman D."/>
            <person name="Howarth C."/>
            <person name="Mehta T."/>
            <person name="Neiman D."/>
            <person name="Pearson M."/>
            <person name="Roberts A."/>
            <person name="Saif S."/>
            <person name="Shea T."/>
            <person name="Shenoy N."/>
            <person name="Sisk P."/>
            <person name="Stolte C."/>
            <person name="Sykes S."/>
            <person name="White J."/>
            <person name="Yandava C."/>
            <person name="Burger G."/>
            <person name="Gray M.W."/>
            <person name="Holland P.W.H."/>
            <person name="King N."/>
            <person name="Lang F.B.F."/>
            <person name="Roger A.J."/>
            <person name="Ruiz-Trillo I."/>
            <person name="Haas B."/>
            <person name="Nusbaum C."/>
            <person name="Birren B."/>
        </authorList>
    </citation>
    <scope>NUCLEOTIDE SEQUENCE [LARGE SCALE GENOMIC DNA]</scope>
    <source>
        <strain evidence="5 6">JP610</strain>
    </source>
</reference>
<feature type="compositionally biased region" description="Polar residues" evidence="3">
    <location>
        <begin position="90"/>
        <end position="99"/>
    </location>
</feature>
<evidence type="ECO:0000256" key="3">
    <source>
        <dbReference type="SAM" id="MobiDB-lite"/>
    </source>
</evidence>
<dbReference type="Gene3D" id="1.20.920.10">
    <property type="entry name" value="Bromodomain-like"/>
    <property type="match status" value="1"/>
</dbReference>
<proteinExistence type="predicted"/>
<dbReference type="Proteomes" id="UP000054560">
    <property type="component" value="Unassembled WGS sequence"/>
</dbReference>
<accession>A0A0L0F613</accession>
<evidence type="ECO:0000313" key="6">
    <source>
        <dbReference type="Proteomes" id="UP000054560"/>
    </source>
</evidence>
<dbReference type="InterPro" id="IPR036427">
    <property type="entry name" value="Bromodomain-like_sf"/>
</dbReference>
<dbReference type="PANTHER" id="PTHR22881">
    <property type="entry name" value="BROMODOMAIN CONTAINING PROTEIN"/>
    <property type="match status" value="1"/>
</dbReference>
<name>A0A0L0F613_9EUKA</name>
<sequence length="144" mass="15825">VEEGKYTSVYSFRRDFEQIMDNAMVFNLPSTIYYQEAELIKALGSVYIQKAAASLGLPMFVADEEREQMDAGAEKASTALRTTKPKSTKNSKANGSTKAAKNKSVDGNVGRVKREGSKPKKMPAEEYLINPYGVANVNTYVQGV</sequence>
<dbReference type="PROSITE" id="PS50014">
    <property type="entry name" value="BROMODOMAIN_2"/>
    <property type="match status" value="1"/>
</dbReference>
<protein>
    <recommendedName>
        <fullName evidence="4">Bromo domain-containing protein</fullName>
    </recommendedName>
</protein>
<gene>
    <name evidence="5" type="ORF">SARC_15271</name>
</gene>
<feature type="non-terminal residue" evidence="5">
    <location>
        <position position="1"/>
    </location>
</feature>
<feature type="domain" description="Bromo" evidence="4">
    <location>
        <begin position="1"/>
        <end position="34"/>
    </location>
</feature>